<proteinExistence type="predicted"/>
<name>A0ACC3KCS3_EUCGR</name>
<accession>A0ACC3KCS3</accession>
<comment type="caution">
    <text evidence="1">The sequence shown here is derived from an EMBL/GenBank/DDBJ whole genome shotgun (WGS) entry which is preliminary data.</text>
</comment>
<gene>
    <name evidence="1" type="ORF">EUGRSUZ_F00830</name>
</gene>
<sequence>MLDARTEDAVVVSRPGNGGLVDENVPSLKRKRKGRSNREVVNNCCHCRFRKSSTTHATRCRKSSPLLTTELVGWKSMETIKKICNYLMEDEIVTIGIYGMGGVGKTAILMHVHNKVLENPAFNNVFWVTIPQEFSICELQDEIANAVGLDNLSKDRDTKRRASILNRHLKKKRAVLMLDGLWMHFDYEDVGIPVEMGGIKLVLTTRSLDVCHKMLCQEQIEIRPLHGEDDHWDLFLKKLCFGRDLPLEVEKIARSILDKCKGLPLGIVEIATLMRGVEVVCEWKDLLQKVENSKMELNVLEKLKLSYKNLGNPQVQQCFLHLVLCFGESKHIIIDKVLIESFIDEGLLSGIATRYELHDKGKIILDKIKRACLVFDVCGKYVSVHPLIRDMALQIVTGTTHMVKANMGLKEIPKEEFWTDHLEKVFLQINDIKEIPFGISPNCPKLTRLSLNNNMFLEAIHESFFRHLNGLKVLDLNNTGLTELPDSISHLESLEALLLQGCKKLRQIPCVRNLGSLRKLVMSGCAMLKEVPEGMEMLVKLSYLDLHDTLIETLSEGLLGKLVNLQYVVVGRAFQIVEEKVEALYCYVSNVETFNAWVRFLEQNSSRPYELRLNESGAHFFEEEHKRCIIIKSCHSIAAKVDGKSGGDGHVLLPKNVQALKVEWCNGVTSLCEVGPLDNLEELEIKEWEKLEELGDVHFFPNLRRLNITGCSELKHLLKEGHELRRLQWFKIEDSKELEGINIRAPFLYNIEVYSCPKMKRVVEWEWLLTCLPQLRSIIIKNCEKLEEMIGGSMSIIAIHRLRKIEIKGCNNLQRPLMTHDMLLYLPFLQHVAVRECKAIEVIIGTSSNLPQSFFFNLINLTLSYLPELKSICEGTMICHSIRYMEITKCPKLRGFSAWCRPRTDDDDDIRIDRLTWQSLEWDHQCPFQPSLQHLARSYGVSNYQRICKCIKSCDAITARIDGQISGDGCNLLPRNVQVLKVGGGSGVTSLSEVGPLENLEVLTINRWEKLEELGAVHFPQLQGLNINWCFKLKRLSVEGWGLPHLHWFAIGNSQELEVIDLAAPNLKFMEVWSCRKMKRVVEWDWLITRLLNLNSIRISFCEKLEKIVGGPLPIGATCLLTEIGIESCNNMKGVLLTHDMLPHIRYLHHIRIKDCKGIKVIIGTAPNMTQPSFPKLARLVLENLPELKRICDRMESCDHIQYIKIYKCPKLKRIPLRLCALDNGLLSPPLSLGKIWIDRETWQALEWDLPLARVSLEPFIEFFGLSYQEERRWLML</sequence>
<dbReference type="Proteomes" id="UP000030711">
    <property type="component" value="Chromosome 6"/>
</dbReference>
<organism evidence="1 2">
    <name type="scientific">Eucalyptus grandis</name>
    <name type="common">Flooded gum</name>
    <dbReference type="NCBI Taxonomy" id="71139"/>
    <lineage>
        <taxon>Eukaryota</taxon>
        <taxon>Viridiplantae</taxon>
        <taxon>Streptophyta</taxon>
        <taxon>Embryophyta</taxon>
        <taxon>Tracheophyta</taxon>
        <taxon>Spermatophyta</taxon>
        <taxon>Magnoliopsida</taxon>
        <taxon>eudicotyledons</taxon>
        <taxon>Gunneridae</taxon>
        <taxon>Pentapetalae</taxon>
        <taxon>rosids</taxon>
        <taxon>malvids</taxon>
        <taxon>Myrtales</taxon>
        <taxon>Myrtaceae</taxon>
        <taxon>Myrtoideae</taxon>
        <taxon>Eucalypteae</taxon>
        <taxon>Eucalyptus</taxon>
    </lineage>
</organism>
<keyword evidence="2" id="KW-1185">Reference proteome</keyword>
<evidence type="ECO:0000313" key="1">
    <source>
        <dbReference type="EMBL" id="KAK3424059.1"/>
    </source>
</evidence>
<evidence type="ECO:0000313" key="2">
    <source>
        <dbReference type="Proteomes" id="UP000030711"/>
    </source>
</evidence>
<reference evidence="1 2" key="1">
    <citation type="journal article" date="2014" name="Nature">
        <title>The genome of Eucalyptus grandis.</title>
        <authorList>
            <person name="Myburg A.A."/>
            <person name="Grattapaglia D."/>
            <person name="Tuskan G.A."/>
            <person name="Hellsten U."/>
            <person name="Hayes R.D."/>
            <person name="Grimwood J."/>
            <person name="Jenkins J."/>
            <person name="Lindquist E."/>
            <person name="Tice H."/>
            <person name="Bauer D."/>
            <person name="Goodstein D.M."/>
            <person name="Dubchak I."/>
            <person name="Poliakov A."/>
            <person name="Mizrachi E."/>
            <person name="Kullan A.R."/>
            <person name="Hussey S.G."/>
            <person name="Pinard D."/>
            <person name="van der Merwe K."/>
            <person name="Singh P."/>
            <person name="van Jaarsveld I."/>
            <person name="Silva-Junior O.B."/>
            <person name="Togawa R.C."/>
            <person name="Pappas M.R."/>
            <person name="Faria D.A."/>
            <person name="Sansaloni C.P."/>
            <person name="Petroli C.D."/>
            <person name="Yang X."/>
            <person name="Ranjan P."/>
            <person name="Tschaplinski T.J."/>
            <person name="Ye C.Y."/>
            <person name="Li T."/>
            <person name="Sterck L."/>
            <person name="Vanneste K."/>
            <person name="Murat F."/>
            <person name="Soler M."/>
            <person name="Clemente H.S."/>
            <person name="Saidi N."/>
            <person name="Cassan-Wang H."/>
            <person name="Dunand C."/>
            <person name="Hefer C.A."/>
            <person name="Bornberg-Bauer E."/>
            <person name="Kersting A.R."/>
            <person name="Vining K."/>
            <person name="Amarasinghe V."/>
            <person name="Ranik M."/>
            <person name="Naithani S."/>
            <person name="Elser J."/>
            <person name="Boyd A.E."/>
            <person name="Liston A."/>
            <person name="Spatafora J.W."/>
            <person name="Dharmwardhana P."/>
            <person name="Raja R."/>
            <person name="Sullivan C."/>
            <person name="Romanel E."/>
            <person name="Alves-Ferreira M."/>
            <person name="Kulheim C."/>
            <person name="Foley W."/>
            <person name="Carocha V."/>
            <person name="Paiva J."/>
            <person name="Kudrna D."/>
            <person name="Brommonschenkel S.H."/>
            <person name="Pasquali G."/>
            <person name="Byrne M."/>
            <person name="Rigault P."/>
            <person name="Tibbits J."/>
            <person name="Spokevicius A."/>
            <person name="Jones R.C."/>
            <person name="Steane D.A."/>
            <person name="Vaillancourt R.E."/>
            <person name="Potts B.M."/>
            <person name="Joubert F."/>
            <person name="Barry K."/>
            <person name="Pappas G.J."/>
            <person name="Strauss S.H."/>
            <person name="Jaiswal P."/>
            <person name="Grima-Pettenati J."/>
            <person name="Salse J."/>
            <person name="Van de Peer Y."/>
            <person name="Rokhsar D.S."/>
            <person name="Schmutz J."/>
        </authorList>
    </citation>
    <scope>NUCLEOTIDE SEQUENCE [LARGE SCALE GENOMIC DNA]</scope>
    <source>
        <strain evidence="2">cv. BRASUZ1</strain>
        <tissue evidence="1">Leaf extractions</tissue>
    </source>
</reference>
<protein>
    <submittedName>
        <fullName evidence="1">Uncharacterized protein</fullName>
    </submittedName>
</protein>
<dbReference type="EMBL" id="CM064440">
    <property type="protein sequence ID" value="KAK3424059.1"/>
    <property type="molecule type" value="Genomic_DNA"/>
</dbReference>